<feature type="region of interest" description="Disordered" evidence="1">
    <location>
        <begin position="89"/>
        <end position="113"/>
    </location>
</feature>
<keyword evidence="3" id="KW-1185">Reference proteome</keyword>
<dbReference type="EMBL" id="JARK01001717">
    <property type="protein sequence ID" value="EYB81506.1"/>
    <property type="molecule type" value="Genomic_DNA"/>
</dbReference>
<evidence type="ECO:0000256" key="1">
    <source>
        <dbReference type="SAM" id="MobiDB-lite"/>
    </source>
</evidence>
<organism evidence="2 3">
    <name type="scientific">Ancylostoma ceylanicum</name>
    <dbReference type="NCBI Taxonomy" id="53326"/>
    <lineage>
        <taxon>Eukaryota</taxon>
        <taxon>Metazoa</taxon>
        <taxon>Ecdysozoa</taxon>
        <taxon>Nematoda</taxon>
        <taxon>Chromadorea</taxon>
        <taxon>Rhabditida</taxon>
        <taxon>Rhabditina</taxon>
        <taxon>Rhabditomorpha</taxon>
        <taxon>Strongyloidea</taxon>
        <taxon>Ancylostomatidae</taxon>
        <taxon>Ancylostomatinae</taxon>
        <taxon>Ancylostoma</taxon>
    </lineage>
</organism>
<feature type="region of interest" description="Disordered" evidence="1">
    <location>
        <begin position="1"/>
        <end position="21"/>
    </location>
</feature>
<protein>
    <submittedName>
        <fullName evidence="2">Uncharacterized protein</fullName>
    </submittedName>
</protein>
<gene>
    <name evidence="2" type="primary">Acey_s0381.g355</name>
    <name evidence="2" type="ORF">Y032_0381g355</name>
</gene>
<accession>A0A016RT78</accession>
<evidence type="ECO:0000313" key="3">
    <source>
        <dbReference type="Proteomes" id="UP000024635"/>
    </source>
</evidence>
<reference evidence="3" key="1">
    <citation type="journal article" date="2015" name="Nat. Genet.">
        <title>The genome and transcriptome of the zoonotic hookworm Ancylostoma ceylanicum identify infection-specific gene families.</title>
        <authorList>
            <person name="Schwarz E.M."/>
            <person name="Hu Y."/>
            <person name="Antoshechkin I."/>
            <person name="Miller M.M."/>
            <person name="Sternberg P.W."/>
            <person name="Aroian R.V."/>
        </authorList>
    </citation>
    <scope>NUCLEOTIDE SEQUENCE</scope>
    <source>
        <strain evidence="3">HY135</strain>
    </source>
</reference>
<dbReference type="Proteomes" id="UP000024635">
    <property type="component" value="Unassembled WGS sequence"/>
</dbReference>
<sequence length="133" mass="14566">MEQSGFPSPFPTRVPFEMRVPPDNLDSKYPISEYSNNTGPLRVSQLTGLPPLKEIQQPGFPPTISTQSTLSQSTQTTRVTFAFLNSQNSLPSKLSNKASSVQPSELNRTSPSNPTTGIYFAFFEAGEPLPSEQ</sequence>
<dbReference type="AlphaFoldDB" id="A0A016RT78"/>
<evidence type="ECO:0000313" key="2">
    <source>
        <dbReference type="EMBL" id="EYB81506.1"/>
    </source>
</evidence>
<comment type="caution">
    <text evidence="2">The sequence shown here is derived from an EMBL/GenBank/DDBJ whole genome shotgun (WGS) entry which is preliminary data.</text>
</comment>
<proteinExistence type="predicted"/>
<name>A0A016RT78_9BILA</name>